<dbReference type="SUPFAM" id="SSF53335">
    <property type="entry name" value="S-adenosyl-L-methionine-dependent methyltransferases"/>
    <property type="match status" value="1"/>
</dbReference>
<evidence type="ECO:0000256" key="5">
    <source>
        <dbReference type="ARBA" id="ARBA00022691"/>
    </source>
</evidence>
<protein>
    <recommendedName>
        <fullName evidence="2">site-specific DNA-methyltransferase (adenine-specific)</fullName>
        <ecNumber evidence="2">2.1.1.72</ecNumber>
    </recommendedName>
</protein>
<dbReference type="AlphaFoldDB" id="A0A0F9P2G9"/>
<organism evidence="11">
    <name type="scientific">marine sediment metagenome</name>
    <dbReference type="NCBI Taxonomy" id="412755"/>
    <lineage>
        <taxon>unclassified sequences</taxon>
        <taxon>metagenomes</taxon>
        <taxon>ecological metagenomes</taxon>
    </lineage>
</organism>
<evidence type="ECO:0000256" key="1">
    <source>
        <dbReference type="ARBA" id="ARBA00010923"/>
    </source>
</evidence>
<reference evidence="11" key="1">
    <citation type="journal article" date="2015" name="Nature">
        <title>Complex archaea that bridge the gap between prokaryotes and eukaryotes.</title>
        <authorList>
            <person name="Spang A."/>
            <person name="Saw J.H."/>
            <person name="Jorgensen S.L."/>
            <person name="Zaremba-Niedzwiedzka K."/>
            <person name="Martijn J."/>
            <person name="Lind A.E."/>
            <person name="van Eijk R."/>
            <person name="Schleper C."/>
            <person name="Guy L."/>
            <person name="Ettema T.J."/>
        </authorList>
    </citation>
    <scope>NUCLEOTIDE SEQUENCE</scope>
</reference>
<dbReference type="PANTHER" id="PTHR42933">
    <property type="entry name" value="SLR6095 PROTEIN"/>
    <property type="match status" value="1"/>
</dbReference>
<keyword evidence="6" id="KW-0680">Restriction system</keyword>
<dbReference type="InterPro" id="IPR051537">
    <property type="entry name" value="DNA_Adenine_Mtase"/>
</dbReference>
<dbReference type="EC" id="2.1.1.72" evidence="2"/>
<dbReference type="InterPro" id="IPR000055">
    <property type="entry name" value="Restrct_endonuc_typeI_TRD"/>
</dbReference>
<evidence type="ECO:0000259" key="9">
    <source>
        <dbReference type="Pfam" id="PF01420"/>
    </source>
</evidence>
<comment type="similarity">
    <text evidence="1">Belongs to the type-I restriction system S methylase family.</text>
</comment>
<gene>
    <name evidence="11" type="ORF">LCGC14_1189960</name>
</gene>
<keyword evidence="5" id="KW-0949">S-adenosyl-L-methionine</keyword>
<evidence type="ECO:0000256" key="7">
    <source>
        <dbReference type="ARBA" id="ARBA00023125"/>
    </source>
</evidence>
<dbReference type="Gene3D" id="3.90.220.20">
    <property type="entry name" value="DNA methylase specificity domains"/>
    <property type="match status" value="1"/>
</dbReference>
<evidence type="ECO:0000313" key="11">
    <source>
        <dbReference type="EMBL" id="KKM95260.1"/>
    </source>
</evidence>
<dbReference type="PANTHER" id="PTHR42933:SF3">
    <property type="entry name" value="TYPE I RESTRICTION ENZYME MJAVIII METHYLASE SUBUNIT"/>
    <property type="match status" value="1"/>
</dbReference>
<feature type="domain" description="DNA methylase adenine-specific" evidence="10">
    <location>
        <begin position="183"/>
        <end position="481"/>
    </location>
</feature>
<dbReference type="Gene3D" id="1.20.1260.30">
    <property type="match status" value="1"/>
</dbReference>
<dbReference type="GO" id="GO:0003677">
    <property type="term" value="F:DNA binding"/>
    <property type="evidence" value="ECO:0007669"/>
    <property type="project" value="UniProtKB-KW"/>
</dbReference>
<dbReference type="PRINTS" id="PR00507">
    <property type="entry name" value="N12N6MTFRASE"/>
</dbReference>
<comment type="catalytic activity">
    <reaction evidence="8">
        <text>a 2'-deoxyadenosine in DNA + S-adenosyl-L-methionine = an N(6)-methyl-2'-deoxyadenosine in DNA + S-adenosyl-L-homocysteine + H(+)</text>
        <dbReference type="Rhea" id="RHEA:15197"/>
        <dbReference type="Rhea" id="RHEA-COMP:12418"/>
        <dbReference type="Rhea" id="RHEA-COMP:12419"/>
        <dbReference type="ChEBI" id="CHEBI:15378"/>
        <dbReference type="ChEBI" id="CHEBI:57856"/>
        <dbReference type="ChEBI" id="CHEBI:59789"/>
        <dbReference type="ChEBI" id="CHEBI:90615"/>
        <dbReference type="ChEBI" id="CHEBI:90616"/>
        <dbReference type="EC" id="2.1.1.72"/>
    </reaction>
</comment>
<dbReference type="InterPro" id="IPR003356">
    <property type="entry name" value="DNA_methylase_A-5"/>
</dbReference>
<keyword evidence="3" id="KW-0489">Methyltransferase</keyword>
<evidence type="ECO:0000256" key="6">
    <source>
        <dbReference type="ARBA" id="ARBA00022747"/>
    </source>
</evidence>
<evidence type="ECO:0000256" key="4">
    <source>
        <dbReference type="ARBA" id="ARBA00022679"/>
    </source>
</evidence>
<evidence type="ECO:0000256" key="8">
    <source>
        <dbReference type="ARBA" id="ARBA00047942"/>
    </source>
</evidence>
<dbReference type="InterPro" id="IPR038333">
    <property type="entry name" value="T1MK-like_N_sf"/>
</dbReference>
<dbReference type="SUPFAM" id="SSF116734">
    <property type="entry name" value="DNA methylase specificity domain"/>
    <property type="match status" value="1"/>
</dbReference>
<accession>A0A0F9P2G9</accession>
<dbReference type="Pfam" id="PF02384">
    <property type="entry name" value="N6_Mtase"/>
    <property type="match status" value="1"/>
</dbReference>
<feature type="domain" description="Type I restriction modification DNA specificity" evidence="9">
    <location>
        <begin position="493"/>
        <end position="646"/>
    </location>
</feature>
<dbReference type="GO" id="GO:0009007">
    <property type="term" value="F:site-specific DNA-methyltransferase (adenine-specific) activity"/>
    <property type="evidence" value="ECO:0007669"/>
    <property type="project" value="UniProtKB-EC"/>
</dbReference>
<name>A0A0F9P2G9_9ZZZZ</name>
<dbReference type="InterPro" id="IPR044946">
    <property type="entry name" value="Restrct_endonuc_typeI_TRD_sf"/>
</dbReference>
<dbReference type="Gene3D" id="3.40.50.150">
    <property type="entry name" value="Vaccinia Virus protein VP39"/>
    <property type="match status" value="1"/>
</dbReference>
<dbReference type="EMBL" id="LAZR01006030">
    <property type="protein sequence ID" value="KKM95260.1"/>
    <property type="molecule type" value="Genomic_DNA"/>
</dbReference>
<dbReference type="GO" id="GO:0008170">
    <property type="term" value="F:N-methyltransferase activity"/>
    <property type="evidence" value="ECO:0007669"/>
    <property type="project" value="InterPro"/>
</dbReference>
<keyword evidence="4" id="KW-0808">Transferase</keyword>
<evidence type="ECO:0000259" key="10">
    <source>
        <dbReference type="Pfam" id="PF02384"/>
    </source>
</evidence>
<feature type="non-terminal residue" evidence="11">
    <location>
        <position position="1"/>
    </location>
</feature>
<dbReference type="InterPro" id="IPR029063">
    <property type="entry name" value="SAM-dependent_MTases_sf"/>
</dbReference>
<sequence length="673" mass="76205">LKISILFVADGAIIESYDRRSKQGLRFDGELVTTLLSEKQLLRFVEEGSDIYTPDPIRHTKQELITVFSEANDLLRKEGLREGIERFTEFSNLLFLKLISEIEEDRKGSGEPRILEKKYCWDSFCKKPAEEMIDYINDTILPRLVNRYNHSGDVFQDKLLITTPETLKRIVDKLSALVLLDTDSDVKGDAFEYFLKNSISVGNDLGEYFTARHIVRLMVDLVDPRFGEIVYDPACGTGGFLIQAFRHIRGKVRQTKQRLKILKEKTIYGRELTGTAKIAKMNMIIIGDGHTNITQEDSLRSPVKNKFDVVLTNYPFSQETDYSSYYGLETESANPVFLKHVMDALITKGRAGVIVPEGLLFDEGSQFTKVRRMLLETCEVEAVISLHNFVFRPYTGQPTSILIFRKGSQTKRVWFFDVLEDGFDKSQRKKGRRPIKANDLPLLRQLWDDKSNSDQSFSIDFDVIKEHGYKLTADEYRKTHAKAGWIPLGGDDGLCDIMIGGTPSTKERHYYDGPNPWVKIGDITNANGRPIVETENTITDAGVKNSSVKLIRKGTVLLSFKLSLGKVAIAGRDLYTNEAVAALVPKDKRVLPKYLYYILPRLNLSGARKASKGKTSSKGRLAKVRIPLPSRKVQARMIKAMASKEASIKQYEKRIARAHNDQGAIVARIVRKA</sequence>
<comment type="caution">
    <text evidence="11">The sequence shown here is derived from an EMBL/GenBank/DDBJ whole genome shotgun (WGS) entry which is preliminary data.</text>
</comment>
<evidence type="ECO:0000256" key="2">
    <source>
        <dbReference type="ARBA" id="ARBA00011900"/>
    </source>
</evidence>
<evidence type="ECO:0000256" key="3">
    <source>
        <dbReference type="ARBA" id="ARBA00022603"/>
    </source>
</evidence>
<keyword evidence="7" id="KW-0238">DNA-binding</keyword>
<proteinExistence type="inferred from homology"/>
<dbReference type="Pfam" id="PF01420">
    <property type="entry name" value="Methylase_S"/>
    <property type="match status" value="1"/>
</dbReference>
<dbReference type="GO" id="GO:0009307">
    <property type="term" value="P:DNA restriction-modification system"/>
    <property type="evidence" value="ECO:0007669"/>
    <property type="project" value="UniProtKB-KW"/>
</dbReference>
<dbReference type="GO" id="GO:0032259">
    <property type="term" value="P:methylation"/>
    <property type="evidence" value="ECO:0007669"/>
    <property type="project" value="UniProtKB-KW"/>
</dbReference>